<evidence type="ECO:0000259" key="5">
    <source>
        <dbReference type="Pfam" id="PF00465"/>
    </source>
</evidence>
<evidence type="ECO:0000256" key="4">
    <source>
        <dbReference type="PIRSR" id="PIRSR000112-3"/>
    </source>
</evidence>
<protein>
    <submittedName>
        <fullName evidence="6">Glycerol dehydrogenase</fullName>
    </submittedName>
</protein>
<organism evidence="6 7">
    <name type="scientific">Tatumella morbirosei</name>
    <dbReference type="NCBI Taxonomy" id="642227"/>
    <lineage>
        <taxon>Bacteria</taxon>
        <taxon>Pseudomonadati</taxon>
        <taxon>Pseudomonadota</taxon>
        <taxon>Gammaproteobacteria</taxon>
        <taxon>Enterobacterales</taxon>
        <taxon>Erwiniaceae</taxon>
        <taxon>Tatumella</taxon>
    </lineage>
</organism>
<dbReference type="AlphaFoldDB" id="A0A095U7Z1"/>
<accession>A0A095U7Z1</accession>
<comment type="caution">
    <text evidence="6">The sequence shown here is derived from an EMBL/GenBank/DDBJ whole genome shotgun (WGS) entry which is preliminary data.</text>
</comment>
<dbReference type="EMBL" id="JPKR02000003">
    <property type="protein sequence ID" value="KGD70643.1"/>
    <property type="molecule type" value="Genomic_DNA"/>
</dbReference>
<gene>
    <name evidence="6" type="ORF">HA49_19655</name>
</gene>
<reference evidence="6" key="1">
    <citation type="submission" date="2014-12" db="EMBL/GenBank/DDBJ databases">
        <title>The draft genome of the Tatumella morbirosei type strain, LMG23360T isolated from pineapple rot.</title>
        <authorList>
            <person name="Smits T.H."/>
            <person name="Palmer M."/>
            <person name="Venter S.N."/>
            <person name="Duffy B."/>
            <person name="Steenkamp E.T."/>
            <person name="Chan W.Y."/>
            <person name="Coutinho T.A."/>
            <person name="Coetzee M.P."/>
            <person name="De Maayer P."/>
        </authorList>
    </citation>
    <scope>NUCLEOTIDE SEQUENCE [LARGE SCALE GENOMIC DNA]</scope>
    <source>
        <strain evidence="6">LMG 23360</strain>
    </source>
</reference>
<dbReference type="SUPFAM" id="SSF56796">
    <property type="entry name" value="Dehydroquinate synthase-like"/>
    <property type="match status" value="1"/>
</dbReference>
<keyword evidence="2" id="KW-0560">Oxidoreductase</keyword>
<dbReference type="CDD" id="cd08550">
    <property type="entry name" value="GlyDH-like"/>
    <property type="match status" value="1"/>
</dbReference>
<feature type="binding site" evidence="3">
    <location>
        <position position="254"/>
    </location>
    <ligand>
        <name>glycerol</name>
        <dbReference type="ChEBI" id="CHEBI:17754"/>
    </ligand>
</feature>
<keyword evidence="4" id="KW-0520">NAD</keyword>
<sequence>MLAIKSPSGYFQEPGLRTQTGSYLKAFSSEVRIISSPAAWKAVNPELSHSLEEQGIRWQLEYLNGECTQQAIDTLQQNLLAQGAGVLLGIGGGRVMDAAKAAGAAVPEVKVVNMPTLAATCAAWSPVSIIYNDQGGHLRSQLLPAMPELVLVDSEVIARSDVRYLKAGMVDALAKLFEFRPYQLNNPDNLSLQLKILPAQQALEIFKQYGDQAIVDNQAGVVTPALIKVIEANIVYAGLSNSVRDTLATPGFAHAIHNRLTHQPELHHWLHGEKVGFCLLIQSLIENNGQADAELVELLQRYSAPLKLPAFTEDRKAVIRTLAGAVRFPERSAAMLPFEISPASLEKAFLLADTLF</sequence>
<name>A0A095U7Z1_9GAMM</name>
<dbReference type="InterPro" id="IPR001670">
    <property type="entry name" value="ADH_Fe/GldA"/>
</dbReference>
<dbReference type="eggNOG" id="COG0371">
    <property type="taxonomic scope" value="Bacteria"/>
</dbReference>
<dbReference type="RefSeq" id="WP_038023268.1">
    <property type="nucleotide sequence ID" value="NZ_JPKR02000003.1"/>
</dbReference>
<dbReference type="Gene3D" id="3.40.50.1970">
    <property type="match status" value="1"/>
</dbReference>
<dbReference type="PANTHER" id="PTHR43616">
    <property type="entry name" value="GLYCEROL DEHYDROGENASE"/>
    <property type="match status" value="1"/>
</dbReference>
<feature type="domain" description="Alcohol dehydrogenase iron-type/glycerol dehydrogenase GldA" evidence="5">
    <location>
        <begin position="7"/>
        <end position="153"/>
    </location>
</feature>
<feature type="binding site" evidence="4">
    <location>
        <position position="131"/>
    </location>
    <ligand>
        <name>NAD(+)</name>
        <dbReference type="ChEBI" id="CHEBI:57540"/>
    </ligand>
</feature>
<dbReference type="Pfam" id="PF00465">
    <property type="entry name" value="Fe-ADH"/>
    <property type="match status" value="1"/>
</dbReference>
<dbReference type="Proteomes" id="UP000029577">
    <property type="component" value="Unassembled WGS sequence"/>
</dbReference>
<keyword evidence="3" id="KW-0862">Zinc</keyword>
<evidence type="ECO:0000256" key="3">
    <source>
        <dbReference type="PIRSR" id="PIRSR000112-1"/>
    </source>
</evidence>
<dbReference type="Gene3D" id="1.20.1090.10">
    <property type="entry name" value="Dehydroquinate synthase-like - alpha domain"/>
    <property type="match status" value="1"/>
</dbReference>
<dbReference type="GO" id="GO:0046872">
    <property type="term" value="F:metal ion binding"/>
    <property type="evidence" value="ECO:0007669"/>
    <property type="project" value="UniProtKB-KW"/>
</dbReference>
<evidence type="ECO:0000256" key="2">
    <source>
        <dbReference type="ARBA" id="ARBA00023002"/>
    </source>
</evidence>
<dbReference type="PIRSF" id="PIRSF000112">
    <property type="entry name" value="Glycerol_dehydrogenase"/>
    <property type="match status" value="1"/>
</dbReference>
<dbReference type="GO" id="GO:0016614">
    <property type="term" value="F:oxidoreductase activity, acting on CH-OH group of donors"/>
    <property type="evidence" value="ECO:0007669"/>
    <property type="project" value="InterPro"/>
</dbReference>
<comment type="cofactor">
    <cofactor evidence="3">
        <name>Zn(2+)</name>
        <dbReference type="ChEBI" id="CHEBI:29105"/>
    </cofactor>
    <text evidence="3">Binds 1 zinc ion per subunit.</text>
</comment>
<dbReference type="InterPro" id="IPR016205">
    <property type="entry name" value="Glycerol_DH"/>
</dbReference>
<keyword evidence="1 3" id="KW-0479">Metal-binding</keyword>
<proteinExistence type="predicted"/>
<evidence type="ECO:0000313" key="6">
    <source>
        <dbReference type="EMBL" id="KGD70643.1"/>
    </source>
</evidence>
<feature type="binding site" evidence="3">
    <location>
        <position position="271"/>
    </location>
    <ligand>
        <name>glycerol</name>
        <dbReference type="ChEBI" id="CHEBI:17754"/>
    </ligand>
</feature>
<feature type="binding site" evidence="4">
    <location>
        <position position="125"/>
    </location>
    <ligand>
        <name>NAD(+)</name>
        <dbReference type="ChEBI" id="CHEBI:57540"/>
    </ligand>
</feature>
<feature type="binding site" evidence="4">
    <location>
        <begin position="93"/>
        <end position="97"/>
    </location>
    <ligand>
        <name>NAD(+)</name>
        <dbReference type="ChEBI" id="CHEBI:57540"/>
    </ligand>
</feature>
<evidence type="ECO:0000256" key="1">
    <source>
        <dbReference type="ARBA" id="ARBA00022723"/>
    </source>
</evidence>
<dbReference type="OrthoDB" id="6502012at2"/>
<dbReference type="PANTHER" id="PTHR43616:SF3">
    <property type="entry name" value="HYDROXYCARBOXYLATE DEHYDROGENASE A"/>
    <property type="match status" value="1"/>
</dbReference>
<evidence type="ECO:0000313" key="7">
    <source>
        <dbReference type="Proteomes" id="UP000029577"/>
    </source>
</evidence>
<dbReference type="STRING" id="642227.HA49_19655"/>
<feature type="binding site" evidence="3">
    <location>
        <position position="171"/>
    </location>
    <ligand>
        <name>glycerol</name>
        <dbReference type="ChEBI" id="CHEBI:17754"/>
    </ligand>
</feature>
<keyword evidence="7" id="KW-1185">Reference proteome</keyword>